<keyword evidence="2" id="KW-1185">Reference proteome</keyword>
<evidence type="ECO:0000313" key="2">
    <source>
        <dbReference type="Proteomes" id="UP000824533"/>
    </source>
</evidence>
<accession>A0ACC1CU14</accession>
<evidence type="ECO:0000313" key="1">
    <source>
        <dbReference type="EMBL" id="KAJ0174909.1"/>
    </source>
</evidence>
<protein>
    <submittedName>
        <fullName evidence="1">Uncharacterized protein</fullName>
    </submittedName>
</protein>
<organism evidence="1 2">
    <name type="scientific">Dendrolimus kikuchii</name>
    <dbReference type="NCBI Taxonomy" id="765133"/>
    <lineage>
        <taxon>Eukaryota</taxon>
        <taxon>Metazoa</taxon>
        <taxon>Ecdysozoa</taxon>
        <taxon>Arthropoda</taxon>
        <taxon>Hexapoda</taxon>
        <taxon>Insecta</taxon>
        <taxon>Pterygota</taxon>
        <taxon>Neoptera</taxon>
        <taxon>Endopterygota</taxon>
        <taxon>Lepidoptera</taxon>
        <taxon>Glossata</taxon>
        <taxon>Ditrysia</taxon>
        <taxon>Bombycoidea</taxon>
        <taxon>Lasiocampidae</taxon>
        <taxon>Dendrolimus</taxon>
    </lineage>
</organism>
<proteinExistence type="predicted"/>
<sequence>MMLAVLSVVMYAGVVAGAGGRGAATLASPALFAVETTVLVNDVARNDRELGYRLKARLMHRNAEYLPRPSLWDDLGKSSFFAHWEGGTVLTAYLDSRDPLDVLNYKKSIISLFQFNSVDGDYKETDVSGDCNVLYETISETVFRKTKEACACDAAPAALRRVARYTLAAAGGPLAAVHAEELATVGDAALGLKARAWHALAALPPPAAAAQAPSLEAALAALPAPLAPAPLPLTIPPTDANADADDFDDHLGTAPDGRVRPPAAVKCGTRVSRPPGDLTGLHPHASREGARWCSA</sequence>
<name>A0ACC1CU14_9NEOP</name>
<dbReference type="Proteomes" id="UP000824533">
    <property type="component" value="Linkage Group LG17"/>
</dbReference>
<reference evidence="1 2" key="1">
    <citation type="journal article" date="2021" name="Front. Genet.">
        <title>Chromosome-Level Genome Assembly Reveals Significant Gene Expansion in the Toll and IMD Signaling Pathways of Dendrolimus kikuchii.</title>
        <authorList>
            <person name="Zhou J."/>
            <person name="Wu P."/>
            <person name="Xiong Z."/>
            <person name="Liu N."/>
            <person name="Zhao N."/>
            <person name="Ji M."/>
            <person name="Qiu Y."/>
            <person name="Yang B."/>
        </authorList>
    </citation>
    <scope>NUCLEOTIDE SEQUENCE [LARGE SCALE GENOMIC DNA]</scope>
    <source>
        <strain evidence="1">Ann1</strain>
    </source>
</reference>
<comment type="caution">
    <text evidence="1">The sequence shown here is derived from an EMBL/GenBank/DDBJ whole genome shotgun (WGS) entry which is preliminary data.</text>
</comment>
<dbReference type="EMBL" id="CM034403">
    <property type="protein sequence ID" value="KAJ0174909.1"/>
    <property type="molecule type" value="Genomic_DNA"/>
</dbReference>
<gene>
    <name evidence="1" type="ORF">K1T71_010017</name>
</gene>